<comment type="caution">
    <text evidence="2">The sequence shown here is derived from an EMBL/GenBank/DDBJ whole genome shotgun (WGS) entry which is preliminary data.</text>
</comment>
<feature type="compositionally biased region" description="Polar residues" evidence="1">
    <location>
        <begin position="230"/>
        <end position="240"/>
    </location>
</feature>
<protein>
    <submittedName>
        <fullName evidence="2">Uncharacterized protein</fullName>
    </submittedName>
</protein>
<dbReference type="OrthoDB" id="10304265at2759"/>
<proteinExistence type="predicted"/>
<reference evidence="2 3" key="1">
    <citation type="submission" date="2019-05" db="EMBL/GenBank/DDBJ databases">
        <title>Emergence of the Ug99 lineage of the wheat stem rust pathogen through somatic hybridization.</title>
        <authorList>
            <person name="Li F."/>
            <person name="Upadhyaya N.M."/>
            <person name="Sperschneider J."/>
            <person name="Matny O."/>
            <person name="Nguyen-Phuc H."/>
            <person name="Mago R."/>
            <person name="Raley C."/>
            <person name="Miller M.E."/>
            <person name="Silverstein K.A.T."/>
            <person name="Henningsen E."/>
            <person name="Hirsch C.D."/>
            <person name="Visser B."/>
            <person name="Pretorius Z.A."/>
            <person name="Steffenson B.J."/>
            <person name="Schwessinger B."/>
            <person name="Dodds P.N."/>
            <person name="Figueroa M."/>
        </authorList>
    </citation>
    <scope>NUCLEOTIDE SEQUENCE [LARGE SCALE GENOMIC DNA]</scope>
    <source>
        <strain evidence="2">21-0</strain>
    </source>
</reference>
<keyword evidence="3" id="KW-1185">Reference proteome</keyword>
<feature type="region of interest" description="Disordered" evidence="1">
    <location>
        <begin position="1"/>
        <end position="27"/>
    </location>
</feature>
<name>A0A5B0Q5X0_PUCGR</name>
<evidence type="ECO:0000313" key="2">
    <source>
        <dbReference type="EMBL" id="KAA1108568.1"/>
    </source>
</evidence>
<accession>A0A5B0Q5X0</accession>
<dbReference type="Proteomes" id="UP000324748">
    <property type="component" value="Unassembled WGS sequence"/>
</dbReference>
<sequence>MAPNISKPVSEVLCKETQPVDDPGEKAPTPLAPIHLDYLLYVRNVKPSVKELNIVVKTTHPWARVSPKSPLDPMDIDLLSINWYDFQLWAISHLGQLQPWMYEVLSNGNNFHKLRCHAWIAGHPKYAEHKNFCIQGHLDYLGFASAASKVFPSKVTFKLEMYDPCHASKVPGLLPPTRTALKVRMSGTTIWQVPFFSHFLCGYHSILGTDWRLTPQFLIPKVPTKKDGTQGLTERNNQPVRSPAKDYCEASTTEEDEPAVPKFNQMRAQLAHRGFNIDTPTPIRTNQPHLGAIQPAEGGLGPAGNGARTNGHCHPRFPPAFPPPALPPTPMRPADPHLEEVNMELFLEVAHVEPDNRDTRKCLKDNGIIHWSFFCSSTKRELRGMGFTIGMAQLLCKGVPRLEEYITSHHFTESGSPIV</sequence>
<evidence type="ECO:0000313" key="3">
    <source>
        <dbReference type="Proteomes" id="UP000324748"/>
    </source>
</evidence>
<dbReference type="EMBL" id="VSWC01000028">
    <property type="protein sequence ID" value="KAA1108568.1"/>
    <property type="molecule type" value="Genomic_DNA"/>
</dbReference>
<gene>
    <name evidence="2" type="ORF">PGT21_017920</name>
</gene>
<evidence type="ECO:0000256" key="1">
    <source>
        <dbReference type="SAM" id="MobiDB-lite"/>
    </source>
</evidence>
<organism evidence="2 3">
    <name type="scientific">Puccinia graminis f. sp. tritici</name>
    <dbReference type="NCBI Taxonomy" id="56615"/>
    <lineage>
        <taxon>Eukaryota</taxon>
        <taxon>Fungi</taxon>
        <taxon>Dikarya</taxon>
        <taxon>Basidiomycota</taxon>
        <taxon>Pucciniomycotina</taxon>
        <taxon>Pucciniomycetes</taxon>
        <taxon>Pucciniales</taxon>
        <taxon>Pucciniaceae</taxon>
        <taxon>Puccinia</taxon>
    </lineage>
</organism>
<feature type="region of interest" description="Disordered" evidence="1">
    <location>
        <begin position="224"/>
        <end position="244"/>
    </location>
</feature>
<dbReference type="AlphaFoldDB" id="A0A5B0Q5X0"/>